<dbReference type="RefSeq" id="WP_256940542.1">
    <property type="nucleotide sequence ID" value="NZ_JOPC01000025.1"/>
</dbReference>
<name>A0A6V8IBQ3_9PROT</name>
<dbReference type="EMBL" id="BLJP01000013">
    <property type="protein sequence ID" value="GFE94492.1"/>
    <property type="molecule type" value="Genomic_DNA"/>
</dbReference>
<dbReference type="SUPFAM" id="SSF53850">
    <property type="entry name" value="Periplasmic binding protein-like II"/>
    <property type="match status" value="1"/>
</dbReference>
<dbReference type="Pfam" id="PF03466">
    <property type="entry name" value="LysR_substrate"/>
    <property type="match status" value="1"/>
</dbReference>
<dbReference type="Gene3D" id="3.40.190.10">
    <property type="entry name" value="Periplasmic binding protein-like II"/>
    <property type="match status" value="2"/>
</dbReference>
<organism evidence="6 7">
    <name type="scientific">Acetobacter persici</name>
    <dbReference type="NCBI Taxonomy" id="1076596"/>
    <lineage>
        <taxon>Bacteria</taxon>
        <taxon>Pseudomonadati</taxon>
        <taxon>Pseudomonadota</taxon>
        <taxon>Alphaproteobacteria</taxon>
        <taxon>Acetobacterales</taxon>
        <taxon>Acetobacteraceae</taxon>
        <taxon>Acetobacter</taxon>
    </lineage>
</organism>
<keyword evidence="3" id="KW-0238">DNA-binding</keyword>
<dbReference type="InterPro" id="IPR000847">
    <property type="entry name" value="LysR_HTH_N"/>
</dbReference>
<comment type="caution">
    <text evidence="6">The sequence shown here is derived from an EMBL/GenBank/DDBJ whole genome shotgun (WGS) entry which is preliminary data.</text>
</comment>
<sequence length="336" mass="37035">MMIVTVGESKRVDFLPISGKLIVWIIKITMVDMSRLDFNLATVFLALWEERSVSKAARRLSLSQSAVSAALARLREAAGDPLFVRTREGMQPTQRALAMAEPMQSGAMLIHSAFSARTAFDPATSRQHFSLGMSDDFQIAAGPLIARRLAQEAPGITVTFRQANRHRVEALFEAGEIDFAVIAQPTQPSTLQQQEIGQSAYACLLDQQACHVPIPLTLEDYLALPHILVSFSGRDGIVDHVLKKLRRTRRVQSALTHFSSLPPFLTGTRAVSTLPVHAARSLAAISGLTVCAAPIPLPSYTVFLLWQRTADTLWMRQLIRDAFQQVLPEPETLSLL</sequence>
<gene>
    <name evidence="6" type="ORF">DmAi_25510</name>
</gene>
<evidence type="ECO:0000259" key="5">
    <source>
        <dbReference type="PROSITE" id="PS50931"/>
    </source>
</evidence>
<proteinExistence type="inferred from homology"/>
<dbReference type="SUPFAM" id="SSF46785">
    <property type="entry name" value="Winged helix' DNA-binding domain"/>
    <property type="match status" value="1"/>
</dbReference>
<dbReference type="InterPro" id="IPR005119">
    <property type="entry name" value="LysR_subst-bd"/>
</dbReference>
<dbReference type="PROSITE" id="PS50931">
    <property type="entry name" value="HTH_LYSR"/>
    <property type="match status" value="1"/>
</dbReference>
<comment type="similarity">
    <text evidence="1">Belongs to the LysR transcriptional regulatory family.</text>
</comment>
<dbReference type="GO" id="GO:0003700">
    <property type="term" value="F:DNA-binding transcription factor activity"/>
    <property type="evidence" value="ECO:0007669"/>
    <property type="project" value="InterPro"/>
</dbReference>
<dbReference type="InterPro" id="IPR050389">
    <property type="entry name" value="LysR-type_TF"/>
</dbReference>
<evidence type="ECO:0000256" key="4">
    <source>
        <dbReference type="ARBA" id="ARBA00023163"/>
    </source>
</evidence>
<dbReference type="PRINTS" id="PR00039">
    <property type="entry name" value="HTHLYSR"/>
</dbReference>
<dbReference type="Pfam" id="PF00126">
    <property type="entry name" value="HTH_1"/>
    <property type="match status" value="1"/>
</dbReference>
<evidence type="ECO:0000313" key="6">
    <source>
        <dbReference type="EMBL" id="GFE94492.1"/>
    </source>
</evidence>
<evidence type="ECO:0000256" key="1">
    <source>
        <dbReference type="ARBA" id="ARBA00009437"/>
    </source>
</evidence>
<dbReference type="PANTHER" id="PTHR30118:SF15">
    <property type="entry name" value="TRANSCRIPTIONAL REGULATORY PROTEIN"/>
    <property type="match status" value="1"/>
</dbReference>
<dbReference type="InterPro" id="IPR036390">
    <property type="entry name" value="WH_DNA-bd_sf"/>
</dbReference>
<evidence type="ECO:0000313" key="7">
    <source>
        <dbReference type="Proteomes" id="UP000548726"/>
    </source>
</evidence>
<accession>A0A6V8IBQ3</accession>
<dbReference type="Proteomes" id="UP000548726">
    <property type="component" value="Unassembled WGS sequence"/>
</dbReference>
<keyword evidence="2" id="KW-0805">Transcription regulation</keyword>
<dbReference type="AlphaFoldDB" id="A0A6V8IBQ3"/>
<dbReference type="PANTHER" id="PTHR30118">
    <property type="entry name" value="HTH-TYPE TRANSCRIPTIONAL REGULATOR LEUO-RELATED"/>
    <property type="match status" value="1"/>
</dbReference>
<feature type="domain" description="HTH lysR-type" evidence="5">
    <location>
        <begin position="36"/>
        <end position="93"/>
    </location>
</feature>
<reference evidence="6 7" key="1">
    <citation type="journal article" date="2020" name="Cell Rep.">
        <title>Local necrotic cells trigger systemic immune activation via gut microbiome dysbiosis in Drosophila.</title>
        <authorList>
            <person name="Kosakamoto H."/>
            <person name="Yamauchi T."/>
            <person name="Akuzawa-Tokita Y."/>
            <person name="Nishimura K."/>
            <person name="Soga T."/>
            <person name="Murakami T."/>
            <person name="Mori H."/>
            <person name="Yamamoto K."/>
            <person name="Miyazaki R."/>
            <person name="Koto A."/>
            <person name="Miura M."/>
            <person name="Obata F."/>
        </authorList>
    </citation>
    <scope>NUCLEOTIDE SEQUENCE [LARGE SCALE GENOMIC DNA]</scope>
    <source>
        <strain evidence="6 7">Ai</strain>
    </source>
</reference>
<dbReference type="GO" id="GO:0003677">
    <property type="term" value="F:DNA binding"/>
    <property type="evidence" value="ECO:0007669"/>
    <property type="project" value="UniProtKB-KW"/>
</dbReference>
<dbReference type="Gene3D" id="1.10.10.10">
    <property type="entry name" value="Winged helix-like DNA-binding domain superfamily/Winged helix DNA-binding domain"/>
    <property type="match status" value="1"/>
</dbReference>
<dbReference type="InterPro" id="IPR036388">
    <property type="entry name" value="WH-like_DNA-bd_sf"/>
</dbReference>
<protein>
    <submittedName>
        <fullName evidence="6">LysR family transcriptional regulator</fullName>
    </submittedName>
</protein>
<evidence type="ECO:0000256" key="3">
    <source>
        <dbReference type="ARBA" id="ARBA00023125"/>
    </source>
</evidence>
<evidence type="ECO:0000256" key="2">
    <source>
        <dbReference type="ARBA" id="ARBA00023015"/>
    </source>
</evidence>
<keyword evidence="4" id="KW-0804">Transcription</keyword>
<keyword evidence="7" id="KW-1185">Reference proteome</keyword>